<gene>
    <name evidence="2" type="primary">AVEN_134678_1</name>
    <name evidence="2" type="ORF">CDAR_100151</name>
</gene>
<accession>A0AAV4NMV9</accession>
<name>A0AAV4NMV9_9ARAC</name>
<sequence>MLTNHVSCHYVVTSVTFYHSALVDLTRSRSVHAVEHDPCCPDPTKLSADECKAVHYGLCSPLLKLPSFSIPPATTSSPPSPATPKGSSSSPLVSPTSSSPITSKGGIPTIAELLGAAALPNRSASTTVGSPILQRASSPIVTSPISSTSTTQAKMSTPSAVVSSNTVSAPKMDMEILDPVSLLASDLEGQLEALVSTFVAQDKVRLAARKKAETAGGTFKSTSATNKSVSPIKKYDKKIKDDRSSGDESASSLSSETSQSSKTNGFSKTKTGSKVSNISPNSTPKDSKILSPDILGDRNAFPFDNIKSLNNFGAHLEERSSSPSFKSSILPTLKPSPEYQQTGVKAQITKFASKEKDALQNSPTNSLERRQTQKPKSGIQEPFSSAPMQPPSGPLTLDALQELLLKSSAELVSQPIQTAVYQNTRIPFTDSASHEVPHPLQVDSKFVKDNYVPFYVNEACKETDDLPISMKPSTSQGMGYHSPAYGNTGQDYVQSAVDYAKNRIQNIQQGLRDETKPRTIKNGHLVSDAKTKWENIPSWSDTHLAADIDNTLQESLQKVDIKELYQWMDFWMSHLYLIQNSVLLKSSISKNDLYHPLIDILMCPSDPF</sequence>
<keyword evidence="3" id="KW-1185">Reference proteome</keyword>
<reference evidence="2 3" key="1">
    <citation type="submission" date="2021-06" db="EMBL/GenBank/DDBJ databases">
        <title>Caerostris darwini draft genome.</title>
        <authorList>
            <person name="Kono N."/>
            <person name="Arakawa K."/>
        </authorList>
    </citation>
    <scope>NUCLEOTIDE SEQUENCE [LARGE SCALE GENOMIC DNA]</scope>
</reference>
<feature type="region of interest" description="Disordered" evidence="1">
    <location>
        <begin position="234"/>
        <end position="292"/>
    </location>
</feature>
<feature type="region of interest" description="Disordered" evidence="1">
    <location>
        <begin position="355"/>
        <end position="395"/>
    </location>
</feature>
<dbReference type="Proteomes" id="UP001054837">
    <property type="component" value="Unassembled WGS sequence"/>
</dbReference>
<feature type="compositionally biased region" description="Low complexity" evidence="1">
    <location>
        <begin position="247"/>
        <end position="261"/>
    </location>
</feature>
<protein>
    <submittedName>
        <fullName evidence="2">Uncharacterized protein</fullName>
    </submittedName>
</protein>
<evidence type="ECO:0000313" key="3">
    <source>
        <dbReference type="Proteomes" id="UP001054837"/>
    </source>
</evidence>
<feature type="compositionally biased region" description="Polar residues" evidence="1">
    <location>
        <begin position="262"/>
        <end position="284"/>
    </location>
</feature>
<dbReference type="EMBL" id="BPLQ01001758">
    <property type="protein sequence ID" value="GIX85143.1"/>
    <property type="molecule type" value="Genomic_DNA"/>
</dbReference>
<evidence type="ECO:0000256" key="1">
    <source>
        <dbReference type="SAM" id="MobiDB-lite"/>
    </source>
</evidence>
<proteinExistence type="predicted"/>
<dbReference type="AlphaFoldDB" id="A0AAV4NMV9"/>
<feature type="region of interest" description="Disordered" evidence="1">
    <location>
        <begin position="318"/>
        <end position="341"/>
    </location>
</feature>
<evidence type="ECO:0000313" key="2">
    <source>
        <dbReference type="EMBL" id="GIX85143.1"/>
    </source>
</evidence>
<comment type="caution">
    <text evidence="2">The sequence shown here is derived from an EMBL/GenBank/DDBJ whole genome shotgun (WGS) entry which is preliminary data.</text>
</comment>
<feature type="region of interest" description="Disordered" evidence="1">
    <location>
        <begin position="70"/>
        <end position="104"/>
    </location>
</feature>
<organism evidence="2 3">
    <name type="scientific">Caerostris darwini</name>
    <dbReference type="NCBI Taxonomy" id="1538125"/>
    <lineage>
        <taxon>Eukaryota</taxon>
        <taxon>Metazoa</taxon>
        <taxon>Ecdysozoa</taxon>
        <taxon>Arthropoda</taxon>
        <taxon>Chelicerata</taxon>
        <taxon>Arachnida</taxon>
        <taxon>Araneae</taxon>
        <taxon>Araneomorphae</taxon>
        <taxon>Entelegynae</taxon>
        <taxon>Araneoidea</taxon>
        <taxon>Araneidae</taxon>
        <taxon>Caerostris</taxon>
    </lineage>
</organism>